<dbReference type="InterPro" id="IPR047211">
    <property type="entry name" value="POXB-like"/>
</dbReference>
<dbReference type="GO" id="GO:0008289">
    <property type="term" value="F:lipid binding"/>
    <property type="evidence" value="ECO:0007669"/>
    <property type="project" value="UniProtKB-UniRule"/>
</dbReference>
<dbReference type="SUPFAM" id="SSF52518">
    <property type="entry name" value="Thiamin diphosphate-binding fold (THDP-binding)"/>
    <property type="match status" value="2"/>
</dbReference>
<dbReference type="InterPro" id="IPR012000">
    <property type="entry name" value="Thiamin_PyroP_enz_cen_dom"/>
</dbReference>
<dbReference type="GO" id="GO:0042867">
    <property type="term" value="P:pyruvate catabolic process"/>
    <property type="evidence" value="ECO:0007669"/>
    <property type="project" value="UniProtKB-UniRule"/>
</dbReference>
<name>A0A420X0R1_9GAMM</name>
<keyword evidence="3" id="KW-0560">Oxidoreductase</keyword>
<comment type="caution">
    <text evidence="8">The sequence shown here is derived from an EMBL/GenBank/DDBJ whole genome shotgun (WGS) entry which is preliminary data.</text>
</comment>
<feature type="binding site" evidence="3">
    <location>
        <position position="70"/>
    </location>
    <ligand>
        <name>thiamine diphosphate</name>
        <dbReference type="ChEBI" id="CHEBI:58937"/>
    </ligand>
</feature>
<dbReference type="InterPro" id="IPR012001">
    <property type="entry name" value="Thiamin_PyroP_enz_TPP-bd_dom"/>
</dbReference>
<dbReference type="Pfam" id="PF02776">
    <property type="entry name" value="TPP_enzyme_N"/>
    <property type="match status" value="1"/>
</dbReference>
<sequence length="597" mass="65115">MPGWHCIRRRCLFSDKEVPVADPTVADILVETLAQAGVQNIWGLPGDSLNGLTESLRRQERIRWRGVRHEEVAALAAGAEADATKALSVCAGSCGPGNLHLINGLFEAQRANVPMLAIAAQIPSSEVGLGYFQETHPEQLFRECSDYCELVSSPEQMPRVLETAMNTAITQQSVAVIVLPGDVALQPSPVKRVQWSNPVRAVPVPPPAALDELAGMLNEQGRVALLCGYGCDGYHDQVVALAERLKAPVIHALRGKQSLEYDNPFDVGMTGLIGFSSGYHALKECDFLLMLGTNFPYRDFFPEHGRIVQIDERGAHLGRRSPLLRGLVGDVGATIEALLPRLEEKRDRDFLDDSQQHYRKARQGLDELATPREAGEPLHPQYLTARVSAHAAADTVFTCDVGTPTVWAARYLEMNGRRRLTGSFMHGSMATAVPQAMGWQAACPGRQIVALAGDGGITMLMGDLLTMVEQQLPVKVVVYNNETLGFVALEMKAAGFVDTTTNLSAANFAELANALGIRGIRVESSERLDEALEDAFAHDGPVIVDVRTAKQELSIPPRIEAEQAKGFSLYTVRAVMSGRGDEVIDLAKTNWPFRRRK</sequence>
<keyword evidence="3" id="KW-0446">Lipid-binding</keyword>
<dbReference type="InterPro" id="IPR000399">
    <property type="entry name" value="TPP-bd_CS"/>
</dbReference>
<comment type="function">
    <text evidence="3">A peripheral cell membrane enzyme that catalyzes the oxidative decarboxylation of pyruvate to form acetate and CO(2). It channels electrons from the cytoplasm to the respiratory chain at the cell membrane via ubiquinone.</text>
</comment>
<feature type="region of interest" description="FAD-binding domain" evidence="3">
    <location>
        <begin position="202"/>
        <end position="353"/>
    </location>
</feature>
<dbReference type="GO" id="GO:0048039">
    <property type="term" value="F:ubiquinone binding"/>
    <property type="evidence" value="ECO:0007669"/>
    <property type="project" value="UniProtKB-UniRule"/>
</dbReference>
<comment type="activity regulation">
    <text evidence="3">The C-terminus inhibits activity; it has to move for the enzyme to be active. Activated by lipid-binding, which occurs via the C-terminus.</text>
</comment>
<comment type="catalytic activity">
    <reaction evidence="3">
        <text>a ubiquinone + pyruvate + H2O = a ubiquinol + acetate + CO2</text>
        <dbReference type="Rhea" id="RHEA:27405"/>
        <dbReference type="Rhea" id="RHEA-COMP:9565"/>
        <dbReference type="Rhea" id="RHEA-COMP:9566"/>
        <dbReference type="ChEBI" id="CHEBI:15361"/>
        <dbReference type="ChEBI" id="CHEBI:15377"/>
        <dbReference type="ChEBI" id="CHEBI:16389"/>
        <dbReference type="ChEBI" id="CHEBI:16526"/>
        <dbReference type="ChEBI" id="CHEBI:17976"/>
        <dbReference type="ChEBI" id="CHEBI:30089"/>
        <dbReference type="EC" id="1.2.5.1"/>
    </reaction>
</comment>
<feature type="binding site" evidence="3">
    <location>
        <begin position="427"/>
        <end position="429"/>
    </location>
    <ligand>
        <name>thiamine diphosphate</name>
        <dbReference type="ChEBI" id="CHEBI:58937"/>
    </ligand>
</feature>
<organism evidence="8 9">
    <name type="scientific">Kushneria sinocarnis</name>
    <dbReference type="NCBI Taxonomy" id="595502"/>
    <lineage>
        <taxon>Bacteria</taxon>
        <taxon>Pseudomonadati</taxon>
        <taxon>Pseudomonadota</taxon>
        <taxon>Gammaproteobacteria</taxon>
        <taxon>Oceanospirillales</taxon>
        <taxon>Halomonadaceae</taxon>
        <taxon>Kushneria</taxon>
    </lineage>
</organism>
<dbReference type="EC" id="1.2.5.1" evidence="3"/>
<dbReference type="Gene3D" id="3.40.50.970">
    <property type="match status" value="2"/>
</dbReference>
<dbReference type="HAMAP" id="MF_00850">
    <property type="entry name" value="POX"/>
    <property type="match status" value="1"/>
</dbReference>
<feature type="domain" description="Thiamine pyrophosphate enzyme TPP-binding" evidence="6">
    <location>
        <begin position="400"/>
        <end position="546"/>
    </location>
</feature>
<accession>A0A420X0R1</accession>
<feature type="binding site" evidence="3">
    <location>
        <begin position="481"/>
        <end position="487"/>
    </location>
    <ligand>
        <name>thiamine diphosphate</name>
        <dbReference type="ChEBI" id="CHEBI:58937"/>
    </ligand>
</feature>
<feature type="binding site" evidence="3">
    <location>
        <begin position="454"/>
        <end position="456"/>
    </location>
    <ligand>
        <name>thiamine diphosphate</name>
        <dbReference type="ChEBI" id="CHEBI:58937"/>
    </ligand>
</feature>
<dbReference type="PANTHER" id="PTHR42981">
    <property type="entry name" value="PYRUVATE DEHYDROGENASE [UBIQUINONE]"/>
    <property type="match status" value="1"/>
</dbReference>
<dbReference type="AlphaFoldDB" id="A0A420X0R1"/>
<dbReference type="Gene3D" id="3.40.50.1220">
    <property type="entry name" value="TPP-binding domain"/>
    <property type="match status" value="1"/>
</dbReference>
<evidence type="ECO:0000256" key="1">
    <source>
        <dbReference type="ARBA" id="ARBA00007812"/>
    </source>
</evidence>
<keyword evidence="3 8" id="KW-0670">Pyruvate</keyword>
<gene>
    <name evidence="3" type="primary">poxB</name>
    <name evidence="8" type="ORF">C7446_0166</name>
</gene>
<dbReference type="InterPro" id="IPR029035">
    <property type="entry name" value="DHS-like_NAD/FAD-binding_dom"/>
</dbReference>
<dbReference type="GO" id="GO:0052737">
    <property type="term" value="F:pyruvate dehydrogenase (quinone) activity"/>
    <property type="evidence" value="ECO:0007669"/>
    <property type="project" value="UniProtKB-UniRule"/>
</dbReference>
<dbReference type="PANTHER" id="PTHR42981:SF2">
    <property type="entry name" value="PYRUVATE DEHYDROGENASE [UBIQUINONE]"/>
    <property type="match status" value="1"/>
</dbReference>
<keyword evidence="2 3" id="KW-0786">Thiamine pyrophosphate</keyword>
<dbReference type="GO" id="GO:0005886">
    <property type="term" value="C:plasma membrane"/>
    <property type="evidence" value="ECO:0007669"/>
    <property type="project" value="UniProtKB-SubCell"/>
</dbReference>
<feature type="binding site" evidence="3">
    <location>
        <position position="481"/>
    </location>
    <ligand>
        <name>Mg(2+)</name>
        <dbReference type="ChEBI" id="CHEBI:18420"/>
    </ligand>
</feature>
<dbReference type="InterPro" id="IPR044261">
    <property type="entry name" value="Pyruvate_dehydrogenase"/>
</dbReference>
<comment type="similarity">
    <text evidence="1 3 4">Belongs to the TPP enzyme family.</text>
</comment>
<keyword evidence="3" id="KW-0830">Ubiquinone</keyword>
<keyword evidence="3" id="KW-0479">Metal-binding</keyword>
<evidence type="ECO:0000259" key="5">
    <source>
        <dbReference type="Pfam" id="PF00205"/>
    </source>
</evidence>
<keyword evidence="3" id="KW-1003">Cell membrane</keyword>
<dbReference type="GO" id="GO:0050660">
    <property type="term" value="F:flavin adenine dinucleotide binding"/>
    <property type="evidence" value="ECO:0007669"/>
    <property type="project" value="UniProtKB-UniRule"/>
</dbReference>
<dbReference type="InterPro" id="IPR047210">
    <property type="entry name" value="TPP_PYR_POXB-like"/>
</dbReference>
<evidence type="ECO:0000256" key="2">
    <source>
        <dbReference type="ARBA" id="ARBA00023052"/>
    </source>
</evidence>
<feature type="binding site" evidence="3">
    <location>
        <position position="454"/>
    </location>
    <ligand>
        <name>Mg(2+)</name>
        <dbReference type="ChEBI" id="CHEBI:18420"/>
    </ligand>
</feature>
<evidence type="ECO:0000256" key="4">
    <source>
        <dbReference type="RuleBase" id="RU362132"/>
    </source>
</evidence>
<keyword evidence="9" id="KW-1185">Reference proteome</keyword>
<comment type="domain">
    <text evidence="3">Has 4 domains; the Pyr domain which binds the pyrimidine moiety of the thiamine pyrophosphate cofactor, the FAD-binding domain, the PP-binding domain which binds the pyrophosphate portion of thiamine pyrophosphate and the C-terminal membrane binding region. The C-terminus is held closely against the rest of the protein and covers the active site; during activation it unfolds from the rest of the protein and forms an amphipathic helix upon membrane binding, exposing the active site.</text>
</comment>
<proteinExistence type="inferred from homology"/>
<dbReference type="GO" id="GO:0000287">
    <property type="term" value="F:magnesium ion binding"/>
    <property type="evidence" value="ECO:0007669"/>
    <property type="project" value="UniProtKB-UniRule"/>
</dbReference>
<dbReference type="PROSITE" id="PS00187">
    <property type="entry name" value="TPP_ENZYMES"/>
    <property type="match status" value="1"/>
</dbReference>
<dbReference type="SUPFAM" id="SSF52467">
    <property type="entry name" value="DHS-like NAD/FAD-binding domain"/>
    <property type="match status" value="1"/>
</dbReference>
<keyword evidence="3" id="KW-0274">FAD</keyword>
<dbReference type="CDD" id="cd07039">
    <property type="entry name" value="TPP_PYR_POX"/>
    <property type="match status" value="1"/>
</dbReference>
<comment type="cofactor">
    <cofactor evidence="3">
        <name>thiamine diphosphate</name>
        <dbReference type="ChEBI" id="CHEBI:58937"/>
    </cofactor>
    <text evidence="3">Binds 1 thiamine pyrophosphate per subunit.</text>
</comment>
<feature type="site" description="Moves into active site upon enzyme activation, plays a role in electron transfer" evidence="3">
    <location>
        <position position="486"/>
    </location>
</feature>
<keyword evidence="3" id="KW-0285">Flavoprotein</keyword>
<evidence type="ECO:0000256" key="3">
    <source>
        <dbReference type="HAMAP-Rule" id="MF_00850"/>
    </source>
</evidence>
<dbReference type="CDD" id="cd02014">
    <property type="entry name" value="TPP_POX"/>
    <property type="match status" value="1"/>
</dbReference>
<feature type="binding site" evidence="3">
    <location>
        <begin position="270"/>
        <end position="273"/>
    </location>
    <ligand>
        <name>FAD</name>
        <dbReference type="ChEBI" id="CHEBI:57692"/>
    </ligand>
</feature>
<keyword evidence="3" id="KW-0472">Membrane</keyword>
<feature type="binding site" evidence="3">
    <location>
        <position position="311"/>
    </location>
    <ligand>
        <name>FAD</name>
        <dbReference type="ChEBI" id="CHEBI:57692"/>
    </ligand>
</feature>
<dbReference type="Pfam" id="PF02775">
    <property type="entry name" value="TPP_enzyme_C"/>
    <property type="match status" value="1"/>
</dbReference>
<keyword evidence="3" id="KW-0460">Magnesium</keyword>
<comment type="subunit">
    <text evidence="3">Homotetramer.</text>
</comment>
<dbReference type="NCBIfam" id="NF006591">
    <property type="entry name" value="PRK09124.1"/>
    <property type="match status" value="1"/>
</dbReference>
<protein>
    <recommendedName>
        <fullName evidence="3">Pyruvate dehydrogenase [ubiquinone]</fullName>
        <ecNumber evidence="3">1.2.5.1</ecNumber>
    </recommendedName>
    <alternativeName>
        <fullName evidence="3">Pyruvate oxidase</fullName>
        <shortName evidence="3">POX</shortName>
    </alternativeName>
    <alternativeName>
        <fullName evidence="3">Pyruvate:ubiquinone-8 oxidoreductase</fullName>
    </alternativeName>
</protein>
<evidence type="ECO:0000259" key="6">
    <source>
        <dbReference type="Pfam" id="PF02775"/>
    </source>
</evidence>
<dbReference type="InterPro" id="IPR047212">
    <property type="entry name" value="TPP_POXB-like"/>
</dbReference>
<evidence type="ECO:0000313" key="8">
    <source>
        <dbReference type="EMBL" id="RKR07354.1"/>
    </source>
</evidence>
<evidence type="ECO:0000259" key="7">
    <source>
        <dbReference type="Pfam" id="PF02776"/>
    </source>
</evidence>
<keyword evidence="3" id="KW-0547">Nucleotide-binding</keyword>
<feature type="domain" description="Thiamine pyrophosphate enzyme central" evidence="5">
    <location>
        <begin position="210"/>
        <end position="338"/>
    </location>
</feature>
<comment type="cofactor">
    <cofactor evidence="3">
        <name>FAD</name>
        <dbReference type="ChEBI" id="CHEBI:57692"/>
    </cofactor>
    <text evidence="3">Binds 1 FAD per subunit.</text>
</comment>
<comment type="caution">
    <text evidence="3">Lacks conserved residue(s) required for the propagation of feature annotation.</text>
</comment>
<dbReference type="InterPro" id="IPR011766">
    <property type="entry name" value="TPP_enzyme_TPP-bd"/>
</dbReference>
<dbReference type="InterPro" id="IPR029061">
    <property type="entry name" value="THDP-binding"/>
</dbReference>
<evidence type="ECO:0000313" key="9">
    <source>
        <dbReference type="Proteomes" id="UP000281975"/>
    </source>
</evidence>
<feature type="binding site" evidence="3">
    <location>
        <begin position="293"/>
        <end position="297"/>
    </location>
    <ligand>
        <name>FAD</name>
        <dbReference type="ChEBI" id="CHEBI:57692"/>
    </ligand>
</feature>
<comment type="subcellular location">
    <subcellularLocation>
        <location evidence="3">Cell membrane</location>
        <topology evidence="3">Peripheral membrane protein</topology>
        <orientation evidence="3">Cytoplasmic side</orientation>
    </subcellularLocation>
</comment>
<dbReference type="GO" id="GO:0030976">
    <property type="term" value="F:thiamine pyrophosphate binding"/>
    <property type="evidence" value="ECO:0007669"/>
    <property type="project" value="UniProtKB-UniRule"/>
</dbReference>
<comment type="cofactor">
    <cofactor evidence="3">
        <name>Mg(2+)</name>
        <dbReference type="ChEBI" id="CHEBI:18420"/>
    </cofactor>
    <text evidence="3">Binds 1 Mg(2+) ion per subunit.</text>
</comment>
<dbReference type="EMBL" id="RBIN01000001">
    <property type="protein sequence ID" value="RKR07354.1"/>
    <property type="molecule type" value="Genomic_DNA"/>
</dbReference>
<reference evidence="8 9" key="1">
    <citation type="submission" date="2018-10" db="EMBL/GenBank/DDBJ databases">
        <title>Genomic Encyclopedia of Type Strains, Phase IV (KMG-IV): sequencing the most valuable type-strain genomes for metagenomic binning, comparative biology and taxonomic classification.</title>
        <authorList>
            <person name="Goeker M."/>
        </authorList>
    </citation>
    <scope>NUCLEOTIDE SEQUENCE [LARGE SCALE GENOMIC DNA]</scope>
    <source>
        <strain evidence="8 9">DSM 23229</strain>
    </source>
</reference>
<feature type="domain" description="Thiamine pyrophosphate enzyme N-terminal TPP-binding" evidence="7">
    <location>
        <begin position="24"/>
        <end position="135"/>
    </location>
</feature>
<dbReference type="Proteomes" id="UP000281975">
    <property type="component" value="Unassembled WGS sequence"/>
</dbReference>
<dbReference type="Pfam" id="PF00205">
    <property type="entry name" value="TPP_enzyme_M"/>
    <property type="match status" value="1"/>
</dbReference>